<evidence type="ECO:0000256" key="4">
    <source>
        <dbReference type="ARBA" id="ARBA00022679"/>
    </source>
</evidence>
<proteinExistence type="inferred from homology"/>
<dbReference type="GO" id="GO:0005789">
    <property type="term" value="C:endoplasmic reticulum membrane"/>
    <property type="evidence" value="ECO:0007669"/>
    <property type="project" value="UniProtKB-SubCell"/>
</dbReference>
<keyword evidence="4 8" id="KW-0808">Transferase</keyword>
<evidence type="ECO:0000256" key="5">
    <source>
        <dbReference type="ARBA" id="ARBA00022824"/>
    </source>
</evidence>
<comment type="similarity">
    <text evidence="8">Belongs to the acetyltransferase family. GNA1 subfamily.</text>
</comment>
<evidence type="ECO:0000256" key="7">
    <source>
        <dbReference type="ARBA" id="ARBA00023315"/>
    </source>
</evidence>
<dbReference type="SUPFAM" id="SSF55729">
    <property type="entry name" value="Acyl-CoA N-acyltransferases (Nat)"/>
    <property type="match status" value="1"/>
</dbReference>
<evidence type="ECO:0000256" key="6">
    <source>
        <dbReference type="ARBA" id="ARBA00023136"/>
    </source>
</evidence>
<evidence type="ECO:0000256" key="2">
    <source>
        <dbReference type="ARBA" id="ARBA00004586"/>
    </source>
</evidence>
<comment type="catalytic activity">
    <reaction evidence="8">
        <text>D-glucosamine 6-phosphate + acetyl-CoA = N-acetyl-D-glucosamine 6-phosphate + CoA + H(+)</text>
        <dbReference type="Rhea" id="RHEA:10292"/>
        <dbReference type="ChEBI" id="CHEBI:15378"/>
        <dbReference type="ChEBI" id="CHEBI:57287"/>
        <dbReference type="ChEBI" id="CHEBI:57288"/>
        <dbReference type="ChEBI" id="CHEBI:57513"/>
        <dbReference type="ChEBI" id="CHEBI:58725"/>
        <dbReference type="EC" id="2.3.1.4"/>
    </reaction>
</comment>
<name>L8GRH7_ACACF</name>
<dbReference type="CDD" id="cd04301">
    <property type="entry name" value="NAT_SF"/>
    <property type="match status" value="1"/>
</dbReference>
<evidence type="ECO:0000313" key="11">
    <source>
        <dbReference type="Proteomes" id="UP000011083"/>
    </source>
</evidence>
<dbReference type="FunFam" id="3.40.630.30:FF:000048">
    <property type="entry name" value="Glucosamine 6-phosphate N-acetyltransferase"/>
    <property type="match status" value="1"/>
</dbReference>
<dbReference type="GO" id="GO:0006048">
    <property type="term" value="P:UDP-N-acetylglucosamine biosynthetic process"/>
    <property type="evidence" value="ECO:0007669"/>
    <property type="project" value="UniProtKB-UniRule"/>
</dbReference>
<dbReference type="UniPathway" id="UPA00113">
    <property type="reaction ID" value="UER00529"/>
</dbReference>
<dbReference type="InterPro" id="IPR000182">
    <property type="entry name" value="GNAT_dom"/>
</dbReference>
<dbReference type="Gene3D" id="3.40.630.30">
    <property type="match status" value="1"/>
</dbReference>
<dbReference type="OMA" id="NQRYDWI"/>
<comment type="subunit">
    <text evidence="3">Homodimer.</text>
</comment>
<sequence length="163" mass="18608">MSAVFRPVQDGDFVFRLLELSDYEKGICRVLGQLTEVGNVTKEQFARRFNEFRQQGDTYFVVVCEDLAKRQVAGCATLMVEKKIIHDCGSCGHIEDVVVDSTYRGKNLGLKLIQHLRDIGERLGCYKIILDCSEKNVPFYERTGFTKKEVQMVCYIPQKKAAL</sequence>
<evidence type="ECO:0000313" key="10">
    <source>
        <dbReference type="EMBL" id="ELR15248.1"/>
    </source>
</evidence>
<dbReference type="Proteomes" id="UP000011083">
    <property type="component" value="Unassembled WGS sequence"/>
</dbReference>
<keyword evidence="5" id="KW-0256">Endoplasmic reticulum</keyword>
<dbReference type="VEuPathDB" id="AmoebaDB:ACA1_219740"/>
<keyword evidence="7 8" id="KW-0012">Acyltransferase</keyword>
<comment type="subcellular location">
    <subcellularLocation>
        <location evidence="1">Endomembrane system</location>
        <topology evidence="1">Peripheral membrane protein</topology>
    </subcellularLocation>
    <subcellularLocation>
        <location evidence="2">Endoplasmic reticulum membrane</location>
    </subcellularLocation>
</comment>
<dbReference type="InterPro" id="IPR016181">
    <property type="entry name" value="Acyl_CoA_acyltransferase"/>
</dbReference>
<keyword evidence="11" id="KW-1185">Reference proteome</keyword>
<organism evidence="10 11">
    <name type="scientific">Acanthamoeba castellanii (strain ATCC 30010 / Neff)</name>
    <dbReference type="NCBI Taxonomy" id="1257118"/>
    <lineage>
        <taxon>Eukaryota</taxon>
        <taxon>Amoebozoa</taxon>
        <taxon>Discosea</taxon>
        <taxon>Longamoebia</taxon>
        <taxon>Centramoebida</taxon>
        <taxon>Acanthamoebidae</taxon>
        <taxon>Acanthamoeba</taxon>
    </lineage>
</organism>
<accession>L8GRH7</accession>
<evidence type="ECO:0000256" key="3">
    <source>
        <dbReference type="ARBA" id="ARBA00011738"/>
    </source>
</evidence>
<dbReference type="PANTHER" id="PTHR13355:SF11">
    <property type="entry name" value="GLUCOSAMINE 6-PHOSPHATE N-ACETYLTRANSFERASE"/>
    <property type="match status" value="1"/>
</dbReference>
<dbReference type="GeneID" id="14915597"/>
<reference evidence="10 11" key="1">
    <citation type="journal article" date="2013" name="Genome Biol.">
        <title>Genome of Acanthamoeba castellanii highlights extensive lateral gene transfer and early evolution of tyrosine kinase signaling.</title>
        <authorList>
            <person name="Clarke M."/>
            <person name="Lohan A.J."/>
            <person name="Liu B."/>
            <person name="Lagkouvardos I."/>
            <person name="Roy S."/>
            <person name="Zafar N."/>
            <person name="Bertelli C."/>
            <person name="Schilde C."/>
            <person name="Kianianmomeni A."/>
            <person name="Burglin T.R."/>
            <person name="Frech C."/>
            <person name="Turcotte B."/>
            <person name="Kopec K.O."/>
            <person name="Synnott J.M."/>
            <person name="Choo C."/>
            <person name="Paponov I."/>
            <person name="Finkler A."/>
            <person name="Soon Heng Tan C."/>
            <person name="Hutchins A.P."/>
            <person name="Weinmeier T."/>
            <person name="Rattei T."/>
            <person name="Chu J.S."/>
            <person name="Gimenez G."/>
            <person name="Irimia M."/>
            <person name="Rigden D.J."/>
            <person name="Fitzpatrick D.A."/>
            <person name="Lorenzo-Morales J."/>
            <person name="Bateman A."/>
            <person name="Chiu C.H."/>
            <person name="Tang P."/>
            <person name="Hegemann P."/>
            <person name="Fromm H."/>
            <person name="Raoult D."/>
            <person name="Greub G."/>
            <person name="Miranda-Saavedra D."/>
            <person name="Chen N."/>
            <person name="Nash P."/>
            <person name="Ginger M.L."/>
            <person name="Horn M."/>
            <person name="Schaap P."/>
            <person name="Caler L."/>
            <person name="Loftus B."/>
        </authorList>
    </citation>
    <scope>NUCLEOTIDE SEQUENCE [LARGE SCALE GENOMIC DNA]</scope>
    <source>
        <strain evidence="10 11">Neff</strain>
    </source>
</reference>
<dbReference type="Pfam" id="PF00583">
    <property type="entry name" value="Acetyltransf_1"/>
    <property type="match status" value="1"/>
</dbReference>
<dbReference type="AlphaFoldDB" id="L8GRH7"/>
<evidence type="ECO:0000256" key="1">
    <source>
        <dbReference type="ARBA" id="ARBA00004184"/>
    </source>
</evidence>
<dbReference type="OrthoDB" id="10039976at2759"/>
<dbReference type="GO" id="GO:0004343">
    <property type="term" value="F:glucosamine 6-phosphate N-acetyltransferase activity"/>
    <property type="evidence" value="ECO:0007669"/>
    <property type="project" value="UniProtKB-UniRule"/>
</dbReference>
<evidence type="ECO:0000256" key="8">
    <source>
        <dbReference type="RuleBase" id="RU365086"/>
    </source>
</evidence>
<keyword evidence="6" id="KW-0472">Membrane</keyword>
<evidence type="ECO:0000259" key="9">
    <source>
        <dbReference type="PROSITE" id="PS51186"/>
    </source>
</evidence>
<comment type="pathway">
    <text evidence="8">Nucleotide-sugar biosynthesis; UDP-N-acetyl-alpha-D-glucosamine biosynthesis; N-acetyl-alpha-D-glucosamine 1-phosphate from alpha-D-glucosamine 6-phosphate (route I): step 1/2.</text>
</comment>
<protein>
    <recommendedName>
        <fullName evidence="8">Glucosamine 6-phosphate N-acetyltransferase</fullName>
        <ecNumber evidence="8">2.3.1.4</ecNumber>
    </recommendedName>
</protein>
<dbReference type="PROSITE" id="PS51186">
    <property type="entry name" value="GNAT"/>
    <property type="match status" value="1"/>
</dbReference>
<dbReference type="RefSeq" id="XP_004337261.1">
    <property type="nucleotide sequence ID" value="XM_004337213.1"/>
</dbReference>
<dbReference type="KEGG" id="acan:ACA1_219740"/>
<gene>
    <name evidence="10" type="ORF">ACA1_219740</name>
</gene>
<feature type="domain" description="N-acetyltransferase" evidence="9">
    <location>
        <begin position="13"/>
        <end position="163"/>
    </location>
</feature>
<dbReference type="STRING" id="1257118.L8GRH7"/>
<dbReference type="PANTHER" id="PTHR13355">
    <property type="entry name" value="GLUCOSAMINE 6-PHOSPHATE N-ACETYLTRANSFERASE"/>
    <property type="match status" value="1"/>
</dbReference>
<dbReference type="EMBL" id="KB008036">
    <property type="protein sequence ID" value="ELR15248.1"/>
    <property type="molecule type" value="Genomic_DNA"/>
</dbReference>
<dbReference type="EC" id="2.3.1.4" evidence="8"/>
<dbReference type="InterPro" id="IPR039143">
    <property type="entry name" value="GNPNAT1-like"/>
</dbReference>